<evidence type="ECO:0000256" key="3">
    <source>
        <dbReference type="RuleBase" id="RU003476"/>
    </source>
</evidence>
<dbReference type="Proteomes" id="UP000674938">
    <property type="component" value="Unassembled WGS sequence"/>
</dbReference>
<evidence type="ECO:0000313" key="5">
    <source>
        <dbReference type="EMBL" id="MBP1040876.1"/>
    </source>
</evidence>
<dbReference type="PANTHER" id="PTHR43736">
    <property type="entry name" value="ADP-RIBOSE PYROPHOSPHATASE"/>
    <property type="match status" value="1"/>
</dbReference>
<keyword evidence="6" id="KW-1185">Reference proteome</keyword>
<dbReference type="Pfam" id="PF00293">
    <property type="entry name" value="NUDIX"/>
    <property type="match status" value="1"/>
</dbReference>
<evidence type="ECO:0000313" key="6">
    <source>
        <dbReference type="Proteomes" id="UP000674938"/>
    </source>
</evidence>
<dbReference type="Gene3D" id="3.90.79.10">
    <property type="entry name" value="Nucleoside Triphosphate Pyrophosphohydrolase"/>
    <property type="match status" value="1"/>
</dbReference>
<dbReference type="EMBL" id="JAEEGA010000004">
    <property type="protein sequence ID" value="MBP1040876.1"/>
    <property type="molecule type" value="Genomic_DNA"/>
</dbReference>
<dbReference type="InterPro" id="IPR015797">
    <property type="entry name" value="NUDIX_hydrolase-like_dom_sf"/>
</dbReference>
<protein>
    <submittedName>
        <fullName evidence="5">NUDIX domain-containing protein</fullName>
    </submittedName>
</protein>
<dbReference type="InterPro" id="IPR014078">
    <property type="entry name" value="Nudix_YtkD"/>
</dbReference>
<dbReference type="PROSITE" id="PS00893">
    <property type="entry name" value="NUDIX_BOX"/>
    <property type="match status" value="1"/>
</dbReference>
<evidence type="ECO:0000259" key="4">
    <source>
        <dbReference type="PROSITE" id="PS51462"/>
    </source>
</evidence>
<dbReference type="PRINTS" id="PR00502">
    <property type="entry name" value="NUDIXFAMILY"/>
</dbReference>
<evidence type="ECO:0000256" key="2">
    <source>
        <dbReference type="ARBA" id="ARBA00022801"/>
    </source>
</evidence>
<comment type="caution">
    <text evidence="5">The sequence shown here is derived from an EMBL/GenBank/DDBJ whole genome shotgun (WGS) entry which is preliminary data.</text>
</comment>
<dbReference type="InterPro" id="IPR020084">
    <property type="entry name" value="NUDIX_hydrolase_CS"/>
</dbReference>
<dbReference type="InterPro" id="IPR020476">
    <property type="entry name" value="Nudix_hydrolase"/>
</dbReference>
<dbReference type="CDD" id="cd04665">
    <property type="entry name" value="NUDIX_RppH"/>
    <property type="match status" value="1"/>
</dbReference>
<dbReference type="AlphaFoldDB" id="A0A940P6Y5"/>
<evidence type="ECO:0000256" key="1">
    <source>
        <dbReference type="ARBA" id="ARBA00005582"/>
    </source>
</evidence>
<dbReference type="SUPFAM" id="SSF55811">
    <property type="entry name" value="Nudix"/>
    <property type="match status" value="1"/>
</dbReference>
<dbReference type="GO" id="GO:0016787">
    <property type="term" value="F:hydrolase activity"/>
    <property type="evidence" value="ECO:0007669"/>
    <property type="project" value="UniProtKB-KW"/>
</dbReference>
<accession>A0A940P6Y5</accession>
<reference evidence="5" key="1">
    <citation type="submission" date="2020-12" db="EMBL/GenBank/DDBJ databases">
        <title>Vagococcus allomyrinae sp. nov. and Enterococcus lavae sp. nov., isolated from the larvae of Allomyrina dichotoma.</title>
        <authorList>
            <person name="Lee S.D."/>
        </authorList>
    </citation>
    <scope>NUCLEOTIDE SEQUENCE</scope>
    <source>
        <strain evidence="5">BWB3-3</strain>
    </source>
</reference>
<dbReference type="InterPro" id="IPR000086">
    <property type="entry name" value="NUDIX_hydrolase_dom"/>
</dbReference>
<dbReference type="RefSeq" id="WP_209526357.1">
    <property type="nucleotide sequence ID" value="NZ_JAEEGA010000004.1"/>
</dbReference>
<comment type="similarity">
    <text evidence="1 3">Belongs to the Nudix hydrolase family.</text>
</comment>
<dbReference type="PANTHER" id="PTHR43736:SF1">
    <property type="entry name" value="DIHYDRONEOPTERIN TRIPHOSPHATE DIPHOSPHATASE"/>
    <property type="match status" value="1"/>
</dbReference>
<sequence length="139" mass="15920">MKINTYELNEIPEDQLRFSVILAKQNNKTIYVRHKDRISYELPGGRRELGESIEQCASRELFEETGAIAFQLKPLFIYGVDNEGIETFGQVFYAEVASLTDSLEHEIEKVVLLDSLPEVLTYPDIYAVIIPKAVKLIRL</sequence>
<gene>
    <name evidence="5" type="ORF">I6N95_07650</name>
</gene>
<name>A0A940P6Y5_9ENTE</name>
<keyword evidence="2 3" id="KW-0378">Hydrolase</keyword>
<dbReference type="PROSITE" id="PS51462">
    <property type="entry name" value="NUDIX"/>
    <property type="match status" value="1"/>
</dbReference>
<organism evidence="5 6">
    <name type="scientific">Vagococcus allomyrinae</name>
    <dbReference type="NCBI Taxonomy" id="2794353"/>
    <lineage>
        <taxon>Bacteria</taxon>
        <taxon>Bacillati</taxon>
        <taxon>Bacillota</taxon>
        <taxon>Bacilli</taxon>
        <taxon>Lactobacillales</taxon>
        <taxon>Enterococcaceae</taxon>
        <taxon>Vagococcus</taxon>
    </lineage>
</organism>
<proteinExistence type="inferred from homology"/>
<feature type="domain" description="Nudix hydrolase" evidence="4">
    <location>
        <begin position="13"/>
        <end position="136"/>
    </location>
</feature>